<proteinExistence type="predicted"/>
<accession>W7TUV8</accession>
<sequence length="76" mass="7719">MGHRAPSVALSLGKVGAIRASAQGCLGHPNQPPLVSFCPHVPGTCQSSTIMLTGLVADYSSDEDGKASLGAFFSAF</sequence>
<evidence type="ECO:0000313" key="2">
    <source>
        <dbReference type="Proteomes" id="UP000019335"/>
    </source>
</evidence>
<organism evidence="1 2">
    <name type="scientific">Nannochloropsis gaditana</name>
    <dbReference type="NCBI Taxonomy" id="72520"/>
    <lineage>
        <taxon>Eukaryota</taxon>
        <taxon>Sar</taxon>
        <taxon>Stramenopiles</taxon>
        <taxon>Ochrophyta</taxon>
        <taxon>Eustigmatophyceae</taxon>
        <taxon>Eustigmatales</taxon>
        <taxon>Monodopsidaceae</taxon>
        <taxon>Nannochloropsis</taxon>
    </lineage>
</organism>
<gene>
    <name evidence="1" type="ORF">Naga_101821g1</name>
</gene>
<reference evidence="1 2" key="1">
    <citation type="journal article" date="2014" name="Mol. Plant">
        <title>Chromosome Scale Genome Assembly and Transcriptome Profiling of Nannochloropsis gaditana in Nitrogen Depletion.</title>
        <authorList>
            <person name="Corteggiani Carpinelli E."/>
            <person name="Telatin A."/>
            <person name="Vitulo N."/>
            <person name="Forcato C."/>
            <person name="D'Angelo M."/>
            <person name="Schiavon R."/>
            <person name="Vezzi A."/>
            <person name="Giacometti G.M."/>
            <person name="Morosinotto T."/>
            <person name="Valle G."/>
        </authorList>
    </citation>
    <scope>NUCLEOTIDE SEQUENCE [LARGE SCALE GENOMIC DNA]</scope>
    <source>
        <strain evidence="1 2">B-31</strain>
    </source>
</reference>
<protein>
    <submittedName>
        <fullName evidence="1">Uncharacterized protein</fullName>
    </submittedName>
</protein>
<dbReference type="Proteomes" id="UP000019335">
    <property type="component" value="Chromosome 14"/>
</dbReference>
<keyword evidence="2" id="KW-1185">Reference proteome</keyword>
<evidence type="ECO:0000313" key="1">
    <source>
        <dbReference type="EMBL" id="EWM24411.1"/>
    </source>
</evidence>
<name>W7TUV8_9STRA</name>
<comment type="caution">
    <text evidence="1">The sequence shown here is derived from an EMBL/GenBank/DDBJ whole genome shotgun (WGS) entry which is preliminary data.</text>
</comment>
<dbReference type="AlphaFoldDB" id="W7TUV8"/>
<dbReference type="EMBL" id="AZIL01001284">
    <property type="protein sequence ID" value="EWM24411.1"/>
    <property type="molecule type" value="Genomic_DNA"/>
</dbReference>